<dbReference type="InterPro" id="IPR002048">
    <property type="entry name" value="EF_hand_dom"/>
</dbReference>
<protein>
    <recommendedName>
        <fullName evidence="5">EF-hand domain-containing protein</fullName>
    </recommendedName>
</protein>
<dbReference type="InterPro" id="IPR028846">
    <property type="entry name" value="Recoverin"/>
</dbReference>
<evidence type="ECO:0000256" key="2">
    <source>
        <dbReference type="ARBA" id="ARBA00022737"/>
    </source>
</evidence>
<evidence type="ECO:0000313" key="7">
    <source>
        <dbReference type="Proteomes" id="UP001445076"/>
    </source>
</evidence>
<sequence length="450" mass="50207">MAWSGGQCCDSELSSRSSHSSRRGLIAHSTDSSETSTPTHRVVTFATNTSSESSESPTPSHKVVSFVQALTECTPTSGNEANATFGKKTSLAEALGNYIFRRQGGYRRKLSGRRTESYFVSVWRCCLPCTVASGYSGIPLLVRQRSSGAGSSMVGASRGRRASTVGGPRRQLSRRVTRRDSRRGSKGRRRSSVHPPVHLPIKDGETNEDDKEEKTKNPIRRLSRLLSNAGPALVRRVSKLRRKSLAHQEYEDFELAPLRYRPEGLDQLCEATRFTKEELQFMYRGFKQECPTGVISEETFKEIYGKFFPLGGQPDDGSGRNSAMYAHYVFGTMDQDGSGSITFGDFIMGLSVLLKGTLQERINWIFNLYDINNDGYITKEELIDIVTSIYDLMGEPGNHGIDDGTAIDHVDKVFEKLDLNKDGVVTMDEFMEYCSKNEKVIQSMNIFNEI</sequence>
<feature type="compositionally biased region" description="Polar residues" evidence="4">
    <location>
        <begin position="29"/>
        <end position="39"/>
    </location>
</feature>
<keyword evidence="1" id="KW-0479">Metal-binding</keyword>
<dbReference type="GO" id="GO:0005509">
    <property type="term" value="F:calcium ion binding"/>
    <property type="evidence" value="ECO:0007669"/>
    <property type="project" value="InterPro"/>
</dbReference>
<dbReference type="CDD" id="cd00051">
    <property type="entry name" value="EFh"/>
    <property type="match status" value="2"/>
</dbReference>
<dbReference type="Proteomes" id="UP001445076">
    <property type="component" value="Unassembled WGS sequence"/>
</dbReference>
<keyword evidence="2" id="KW-0677">Repeat</keyword>
<dbReference type="SMART" id="SM00054">
    <property type="entry name" value="EFh"/>
    <property type="match status" value="3"/>
</dbReference>
<dbReference type="Gene3D" id="1.10.238.10">
    <property type="entry name" value="EF-hand"/>
    <property type="match status" value="1"/>
</dbReference>
<dbReference type="AlphaFoldDB" id="A0AAW0XFE5"/>
<organism evidence="6 7">
    <name type="scientific">Cherax quadricarinatus</name>
    <name type="common">Australian red claw crayfish</name>
    <dbReference type="NCBI Taxonomy" id="27406"/>
    <lineage>
        <taxon>Eukaryota</taxon>
        <taxon>Metazoa</taxon>
        <taxon>Ecdysozoa</taxon>
        <taxon>Arthropoda</taxon>
        <taxon>Crustacea</taxon>
        <taxon>Multicrustacea</taxon>
        <taxon>Malacostraca</taxon>
        <taxon>Eumalacostraca</taxon>
        <taxon>Eucarida</taxon>
        <taxon>Decapoda</taxon>
        <taxon>Pleocyemata</taxon>
        <taxon>Astacidea</taxon>
        <taxon>Parastacoidea</taxon>
        <taxon>Parastacidae</taxon>
        <taxon>Cherax</taxon>
    </lineage>
</organism>
<evidence type="ECO:0000256" key="1">
    <source>
        <dbReference type="ARBA" id="ARBA00022723"/>
    </source>
</evidence>
<dbReference type="PRINTS" id="PR00450">
    <property type="entry name" value="RECOVERIN"/>
</dbReference>
<evidence type="ECO:0000313" key="6">
    <source>
        <dbReference type="EMBL" id="KAK8738424.1"/>
    </source>
</evidence>
<name>A0AAW0XFE5_CHEQU</name>
<accession>A0AAW0XFE5</accession>
<feature type="region of interest" description="Disordered" evidence="4">
    <location>
        <begin position="1"/>
        <end position="39"/>
    </location>
</feature>
<feature type="domain" description="EF-hand" evidence="5">
    <location>
        <begin position="321"/>
        <end position="356"/>
    </location>
</feature>
<dbReference type="EMBL" id="JARKIK010000039">
    <property type="protein sequence ID" value="KAK8738424.1"/>
    <property type="molecule type" value="Genomic_DNA"/>
</dbReference>
<dbReference type="Pfam" id="PF13499">
    <property type="entry name" value="EF-hand_7"/>
    <property type="match status" value="1"/>
</dbReference>
<dbReference type="PROSITE" id="PS50222">
    <property type="entry name" value="EF_HAND_2"/>
    <property type="match status" value="3"/>
</dbReference>
<dbReference type="SUPFAM" id="SSF47473">
    <property type="entry name" value="EF-hand"/>
    <property type="match status" value="1"/>
</dbReference>
<comment type="caution">
    <text evidence="6">The sequence shown here is derived from an EMBL/GenBank/DDBJ whole genome shotgun (WGS) entry which is preliminary data.</text>
</comment>
<feature type="compositionally biased region" description="Low complexity" evidence="4">
    <location>
        <begin position="147"/>
        <end position="157"/>
    </location>
</feature>
<feature type="region of interest" description="Disordered" evidence="4">
    <location>
        <begin position="147"/>
        <end position="218"/>
    </location>
</feature>
<dbReference type="PANTHER" id="PTHR23055">
    <property type="entry name" value="CALCIUM BINDING PROTEINS"/>
    <property type="match status" value="1"/>
</dbReference>
<proteinExistence type="predicted"/>
<gene>
    <name evidence="6" type="ORF">OTU49_003868</name>
</gene>
<evidence type="ECO:0000256" key="4">
    <source>
        <dbReference type="SAM" id="MobiDB-lite"/>
    </source>
</evidence>
<dbReference type="InterPro" id="IPR011992">
    <property type="entry name" value="EF-hand-dom_pair"/>
</dbReference>
<reference evidence="6 7" key="1">
    <citation type="journal article" date="2024" name="BMC Genomics">
        <title>Genome assembly of redclaw crayfish (Cherax quadricarinatus) provides insights into its immune adaptation and hypoxia tolerance.</title>
        <authorList>
            <person name="Liu Z."/>
            <person name="Zheng J."/>
            <person name="Li H."/>
            <person name="Fang K."/>
            <person name="Wang S."/>
            <person name="He J."/>
            <person name="Zhou D."/>
            <person name="Weng S."/>
            <person name="Chi M."/>
            <person name="Gu Z."/>
            <person name="He J."/>
            <person name="Li F."/>
            <person name="Wang M."/>
        </authorList>
    </citation>
    <scope>NUCLEOTIDE SEQUENCE [LARGE SCALE GENOMIC DNA]</scope>
    <source>
        <strain evidence="6">ZL_2023a</strain>
    </source>
</reference>
<dbReference type="InterPro" id="IPR018247">
    <property type="entry name" value="EF_Hand_1_Ca_BS"/>
</dbReference>
<keyword evidence="7" id="KW-1185">Reference proteome</keyword>
<keyword evidence="3" id="KW-0106">Calcium</keyword>
<evidence type="ECO:0000259" key="5">
    <source>
        <dbReference type="PROSITE" id="PS50222"/>
    </source>
</evidence>
<feature type="domain" description="EF-hand" evidence="5">
    <location>
        <begin position="405"/>
        <end position="440"/>
    </location>
</feature>
<feature type="domain" description="EF-hand" evidence="5">
    <location>
        <begin position="357"/>
        <end position="392"/>
    </location>
</feature>
<dbReference type="PANTHER" id="PTHR23055:SF167">
    <property type="entry name" value="EF-HAND DOMAIN-CONTAINING PROTEIN"/>
    <property type="match status" value="1"/>
</dbReference>
<evidence type="ECO:0000256" key="3">
    <source>
        <dbReference type="ARBA" id="ARBA00022837"/>
    </source>
</evidence>
<dbReference type="PROSITE" id="PS00018">
    <property type="entry name" value="EF_HAND_1"/>
    <property type="match status" value="3"/>
</dbReference>